<dbReference type="HOGENOM" id="CLU_105725_0_0_9"/>
<dbReference type="AlphaFoldDB" id="E4RIR8"/>
<evidence type="ECO:0000313" key="2">
    <source>
        <dbReference type="Proteomes" id="UP000007434"/>
    </source>
</evidence>
<reference evidence="1 2" key="1">
    <citation type="submission" date="2010-11" db="EMBL/GenBank/DDBJ databases">
        <title>Complete sequence of Halanaerobium sp. sapolanicus.</title>
        <authorList>
            <consortium name="US DOE Joint Genome Institute"/>
            <person name="Lucas S."/>
            <person name="Copeland A."/>
            <person name="Lapidus A."/>
            <person name="Cheng J.-F."/>
            <person name="Bruce D."/>
            <person name="Goodwin L."/>
            <person name="Pitluck S."/>
            <person name="Davenport K."/>
            <person name="Detter J.C."/>
            <person name="Han C."/>
            <person name="Tapia R."/>
            <person name="Land M."/>
            <person name="Hauser L."/>
            <person name="Jeffries C."/>
            <person name="Kyrpides N."/>
            <person name="Ivanova N."/>
            <person name="Mikhailova N."/>
            <person name="Begemann M.B."/>
            <person name="Mormile M.R."/>
            <person name="Wall J.D."/>
            <person name="Elias D.A."/>
            <person name="Woyke T."/>
        </authorList>
    </citation>
    <scope>NUCLEOTIDE SEQUENCE [LARGE SCALE GENOMIC DNA]</scope>
    <source>
        <strain evidence="2">sapolanicus</strain>
    </source>
</reference>
<name>E4RIR8_HALHG</name>
<sequence>MILAVGLLLTACGADDPAEEAVETDEDVVASASVVIDQASLLNATSEDGSWIVIIQQDLSVDEDIILVGEFTNNNELDRKIALYDQDDDRNLTDRYTLEAPSITVQSPSTRFQGGTFVGDVYVEAENFELIDFTLDGNLYFETEEAEETFSMDEDSTITGDIE</sequence>
<evidence type="ECO:0000313" key="1">
    <source>
        <dbReference type="EMBL" id="ADQ15138.1"/>
    </source>
</evidence>
<organism evidence="1 2">
    <name type="scientific">Halanaerobium hydrogeniformans</name>
    <name type="common">Halanaerobium sp. (strain sapolanicus)</name>
    <dbReference type="NCBI Taxonomy" id="656519"/>
    <lineage>
        <taxon>Bacteria</taxon>
        <taxon>Bacillati</taxon>
        <taxon>Bacillota</taxon>
        <taxon>Clostridia</taxon>
        <taxon>Halanaerobiales</taxon>
        <taxon>Halanaerobiaceae</taxon>
        <taxon>Halanaerobium</taxon>
    </lineage>
</organism>
<proteinExistence type="predicted"/>
<dbReference type="KEGG" id="has:Halsa_1715"/>
<keyword evidence="2" id="KW-1185">Reference proteome</keyword>
<reference evidence="1 2" key="2">
    <citation type="journal article" date="2011" name="J. Bacteriol.">
        <title>Complete Genome Sequence of the Haloalkaliphilic, Hydrogen Producing Halanaerobium hydrogenoformans.</title>
        <authorList>
            <person name="Brown S.D."/>
            <person name="Begemann M.B."/>
            <person name="Mormile M.R."/>
            <person name="Wall J.D."/>
            <person name="Han C.S."/>
            <person name="Goodwin L.A."/>
            <person name="Pitluck S."/>
            <person name="Land M.L."/>
            <person name="Hauser L.J."/>
            <person name="Elias D.A."/>
        </authorList>
    </citation>
    <scope>NUCLEOTIDE SEQUENCE [LARGE SCALE GENOMIC DNA]</scope>
    <source>
        <strain evidence="2">sapolanicus</strain>
    </source>
</reference>
<dbReference type="eggNOG" id="ENOG503165M">
    <property type="taxonomic scope" value="Bacteria"/>
</dbReference>
<gene>
    <name evidence="1" type="ordered locus">Halsa_1715</name>
</gene>
<protein>
    <submittedName>
        <fullName evidence="1">Uncharacterized protein</fullName>
    </submittedName>
</protein>
<accession>E4RIR8</accession>
<dbReference type="EMBL" id="CP002304">
    <property type="protein sequence ID" value="ADQ15138.1"/>
    <property type="molecule type" value="Genomic_DNA"/>
</dbReference>
<dbReference type="Proteomes" id="UP000007434">
    <property type="component" value="Chromosome"/>
</dbReference>